<dbReference type="STRING" id="35722.A0A0B7NPH3"/>
<protein>
    <submittedName>
        <fullName evidence="2">Uncharacterized protein</fullName>
    </submittedName>
</protein>
<dbReference type="OrthoDB" id="2237019at2759"/>
<organism evidence="2 3">
    <name type="scientific">Parasitella parasitica</name>
    <dbReference type="NCBI Taxonomy" id="35722"/>
    <lineage>
        <taxon>Eukaryota</taxon>
        <taxon>Fungi</taxon>
        <taxon>Fungi incertae sedis</taxon>
        <taxon>Mucoromycota</taxon>
        <taxon>Mucoromycotina</taxon>
        <taxon>Mucoromycetes</taxon>
        <taxon>Mucorales</taxon>
        <taxon>Mucorineae</taxon>
        <taxon>Mucoraceae</taxon>
        <taxon>Parasitella</taxon>
    </lineage>
</organism>
<proteinExistence type="predicted"/>
<reference evidence="2 3" key="1">
    <citation type="submission" date="2014-09" db="EMBL/GenBank/DDBJ databases">
        <authorList>
            <person name="Ellenberger Sabrina"/>
        </authorList>
    </citation>
    <scope>NUCLEOTIDE SEQUENCE [LARGE SCALE GENOMIC DNA]</scope>
    <source>
        <strain evidence="2 3">CBS 412.66</strain>
    </source>
</reference>
<dbReference type="EMBL" id="LN733663">
    <property type="protein sequence ID" value="CEP17420.1"/>
    <property type="molecule type" value="Genomic_DNA"/>
</dbReference>
<sequence>MPNQSVQAIKVSATRQGSLKNKGFFIVYDFSCFGYQRSYKRPRKWEEHIQPNASYRWVRFARKKKELEKKAALELEDFSKEEVEQLFLPVAVDPGRKTSFAGTDRRRRKILLKRAAGIENIESQIPTAKTVNMTRTKQYIEYILANIQSSFRFYNFQSAPFRFYDNQGKQRANAEMANILLKDGRKYNKAKRRKTSRNKRRKRRRRKSKNQGEIQAATSNYLPKESIYKKSKFISSGKLPVVVFGDGLKNEENVPMKGQLSGTSGVVLKSLYERLEQLTVAVVMMNEHNASKIVKTAQSCETGTLMQARTWLTYPCLYGMVKEGHQFLKDKENRRRENGLSLPSKSD</sequence>
<evidence type="ECO:0000313" key="3">
    <source>
        <dbReference type="Proteomes" id="UP000054107"/>
    </source>
</evidence>
<feature type="compositionally biased region" description="Basic residues" evidence="1">
    <location>
        <begin position="187"/>
        <end position="209"/>
    </location>
</feature>
<dbReference type="AlphaFoldDB" id="A0A0B7NPH3"/>
<keyword evidence="3" id="KW-1185">Reference proteome</keyword>
<evidence type="ECO:0000313" key="2">
    <source>
        <dbReference type="EMBL" id="CEP17420.1"/>
    </source>
</evidence>
<gene>
    <name evidence="2" type="primary">PARPA_11716.1 scaffold 44482</name>
</gene>
<dbReference type="Proteomes" id="UP000054107">
    <property type="component" value="Unassembled WGS sequence"/>
</dbReference>
<accession>A0A0B7NPH3</accession>
<feature type="region of interest" description="Disordered" evidence="1">
    <location>
        <begin position="185"/>
        <end position="216"/>
    </location>
</feature>
<evidence type="ECO:0000256" key="1">
    <source>
        <dbReference type="SAM" id="MobiDB-lite"/>
    </source>
</evidence>
<name>A0A0B7NPH3_9FUNG</name>